<dbReference type="eggNOG" id="ENOG50322VP">
    <property type="taxonomic scope" value="Bacteria"/>
</dbReference>
<dbReference type="RefSeq" id="WP_021250556.1">
    <property type="nucleotide sequence ID" value="NZ_ATJV01000084.1"/>
</dbReference>
<dbReference type="Gene3D" id="1.25.10.10">
    <property type="entry name" value="Leucine-rich Repeat Variant"/>
    <property type="match status" value="1"/>
</dbReference>
<feature type="region of interest" description="Disordered" evidence="1">
    <location>
        <begin position="110"/>
        <end position="137"/>
    </location>
</feature>
<sequence length="857" mass="93976">MNEAEFDRHVRTGERNKEVMELVHNWCSHAQVRNHGGTGLIAMQTGLPIGMFGMQCDFAPAGGIAGWYLEEGALDFYDRNCVHCEKRQAVRLPNLSQLVAERDRELARRKEAAERAKAEADAARADRKQRRDALRTGQSPATCALLDDLQALDDHPSDEARTRIVETVKLAPEVLTAPITEYFFELAATRAGGCQTEALLVLQHVGADPARLAAAALGCLARHESVAVAAGIFMATPSLGEEAAVEAAVPALISLASPPRLPLSHHQRRLQPGPLEAVFGERPKAIRRGIQRLLDSRQSYSIRTGTAGLKVLATKDPVIPGQFGKTLVAKLARAHLLIDNDEADRDRDMVCSDLQRSIAAIFLLEPAATDQLISSFFEGASSEGEARLIRVYEEVFRFAVRGKATLEDDVAGVVLTRVIKLASTSNNFKVLSEISQIFRDGSGSLLRAARKDLDVVLGAAAVLDARFEAFNAEQNRKTNVSTLDALEAGNFRSTLDNLRECFATIAARAAEGDRLATESYIDFLTKVDESRTWLVSALLKETSHLISTPEGLNLVLPELYSGLMGTSTLVRATAAETLGRAGKSRIADLPQLVLEAFVLLLSDRYVIVHQAAAGALENIPLPPHLEQAAGLALLQLIGAYKSEKDTSGFLPRCMRLYLHRFAKEEQLKEALAVWFIGILMAVPPSSNLRALNSMSRFLKDDPSYVDLVISILEDQSVREYGEEDAIRLAYLIPDAEALKRADDLAKVAVRRRDRAPYVGAMVEILTRVGAWEQAITAVEAAWEDVPDTVPKRRMKWARRMQVVAVRFEAAVAAGDAEQRAALKAEWEGLVKALDDDEKQYAARRNPLPSFLRTHRGG</sequence>
<evidence type="ECO:0000256" key="1">
    <source>
        <dbReference type="SAM" id="MobiDB-lite"/>
    </source>
</evidence>
<organism evidence="2 3">
    <name type="scientific">Thauera terpenica 58Eu</name>
    <dbReference type="NCBI Taxonomy" id="1348657"/>
    <lineage>
        <taxon>Bacteria</taxon>
        <taxon>Pseudomonadati</taxon>
        <taxon>Pseudomonadota</taxon>
        <taxon>Betaproteobacteria</taxon>
        <taxon>Rhodocyclales</taxon>
        <taxon>Zoogloeaceae</taxon>
        <taxon>Thauera</taxon>
    </lineage>
</organism>
<proteinExistence type="predicted"/>
<evidence type="ECO:0000313" key="3">
    <source>
        <dbReference type="Proteomes" id="UP000015455"/>
    </source>
</evidence>
<evidence type="ECO:0000313" key="2">
    <source>
        <dbReference type="EMBL" id="EPZ14364.1"/>
    </source>
</evidence>
<feature type="compositionally biased region" description="Basic and acidic residues" evidence="1">
    <location>
        <begin position="110"/>
        <end position="134"/>
    </location>
</feature>
<dbReference type="AlphaFoldDB" id="T0ANB1"/>
<protein>
    <submittedName>
        <fullName evidence="2">Uncharacterized protein</fullName>
    </submittedName>
</protein>
<dbReference type="InterPro" id="IPR011989">
    <property type="entry name" value="ARM-like"/>
</dbReference>
<dbReference type="Proteomes" id="UP000015455">
    <property type="component" value="Unassembled WGS sequence"/>
</dbReference>
<dbReference type="InterPro" id="IPR016024">
    <property type="entry name" value="ARM-type_fold"/>
</dbReference>
<dbReference type="PATRIC" id="fig|1348657.5.peg.3153"/>
<keyword evidence="3" id="KW-1185">Reference proteome</keyword>
<dbReference type="SUPFAM" id="SSF48371">
    <property type="entry name" value="ARM repeat"/>
    <property type="match status" value="1"/>
</dbReference>
<reference evidence="2 3" key="1">
    <citation type="submission" date="2013-06" db="EMBL/GenBank/DDBJ databases">
        <title>Draft genome sequence of Thauera terpenica.</title>
        <authorList>
            <person name="Liu B."/>
            <person name="Frostegard A.H."/>
            <person name="Shapleigh J.P."/>
        </authorList>
    </citation>
    <scope>NUCLEOTIDE SEQUENCE [LARGE SCALE GENOMIC DNA]</scope>
    <source>
        <strain evidence="2 3">58Eu</strain>
    </source>
</reference>
<accession>T0ANB1</accession>
<dbReference type="EMBL" id="ATJV01000084">
    <property type="protein sequence ID" value="EPZ14364.1"/>
    <property type="molecule type" value="Genomic_DNA"/>
</dbReference>
<comment type="caution">
    <text evidence="2">The sequence shown here is derived from an EMBL/GenBank/DDBJ whole genome shotgun (WGS) entry which is preliminary data.</text>
</comment>
<dbReference type="OrthoDB" id="8477603at2"/>
<gene>
    <name evidence="2" type="ORF">M622_18705</name>
</gene>
<name>T0ANB1_9RHOO</name>
<dbReference type="STRING" id="1348657.M622_18705"/>